<organism evidence="3 4">
    <name type="scientific">Denitratisoma oestradiolicum</name>
    <dbReference type="NCBI Taxonomy" id="311182"/>
    <lineage>
        <taxon>Bacteria</taxon>
        <taxon>Pseudomonadati</taxon>
        <taxon>Pseudomonadota</taxon>
        <taxon>Betaproteobacteria</taxon>
        <taxon>Nitrosomonadales</taxon>
        <taxon>Sterolibacteriaceae</taxon>
        <taxon>Denitratisoma</taxon>
    </lineage>
</organism>
<dbReference type="Proteomes" id="UP000515733">
    <property type="component" value="Chromosome"/>
</dbReference>
<dbReference type="PROSITE" id="PS50056">
    <property type="entry name" value="TYR_PHOSPHATASE_2"/>
    <property type="match status" value="1"/>
</dbReference>
<dbReference type="InterPro" id="IPR000387">
    <property type="entry name" value="Tyr_Pase_dom"/>
</dbReference>
<dbReference type="PANTHER" id="PTHR31126">
    <property type="entry name" value="TYROSINE-PROTEIN PHOSPHATASE"/>
    <property type="match status" value="1"/>
</dbReference>
<evidence type="ECO:0000259" key="2">
    <source>
        <dbReference type="PROSITE" id="PS50056"/>
    </source>
</evidence>
<name>A0A6S6XNR5_9PROT</name>
<dbReference type="OrthoDB" id="1188001at2"/>
<dbReference type="GO" id="GO:0004721">
    <property type="term" value="F:phosphoprotein phosphatase activity"/>
    <property type="evidence" value="ECO:0007669"/>
    <property type="project" value="InterPro"/>
</dbReference>
<dbReference type="InterPro" id="IPR029021">
    <property type="entry name" value="Prot-tyrosine_phosphatase-like"/>
</dbReference>
<reference evidence="3 4" key="1">
    <citation type="submission" date="2020-03" db="EMBL/GenBank/DDBJ databases">
        <authorList>
            <consortium name="Genoscope - CEA"/>
            <person name="William W."/>
        </authorList>
    </citation>
    <scope>NUCLEOTIDE SEQUENCE [LARGE SCALE GENOMIC DNA]</scope>
    <source>
        <strain evidence="4">DSM 16959</strain>
    </source>
</reference>
<evidence type="ECO:0000256" key="1">
    <source>
        <dbReference type="ARBA" id="ARBA00009580"/>
    </source>
</evidence>
<dbReference type="SUPFAM" id="SSF52799">
    <property type="entry name" value="(Phosphotyrosine protein) phosphatases II"/>
    <property type="match status" value="1"/>
</dbReference>
<dbReference type="PROSITE" id="PS00383">
    <property type="entry name" value="TYR_PHOSPHATASE_1"/>
    <property type="match status" value="1"/>
</dbReference>
<dbReference type="InterPro" id="IPR026893">
    <property type="entry name" value="Tyr/Ser_Pase_IphP-type"/>
</dbReference>
<proteinExistence type="inferred from homology"/>
<feature type="domain" description="Tyrosine specific protein phosphatases" evidence="2">
    <location>
        <begin position="126"/>
        <end position="166"/>
    </location>
</feature>
<dbReference type="EMBL" id="LR778301">
    <property type="protein sequence ID" value="CAB1367581.1"/>
    <property type="molecule type" value="Genomic_DNA"/>
</dbReference>
<dbReference type="Gene3D" id="3.90.190.10">
    <property type="entry name" value="Protein tyrosine phosphatase superfamily"/>
    <property type="match status" value="1"/>
</dbReference>
<dbReference type="InterPro" id="IPR016130">
    <property type="entry name" value="Tyr_Pase_AS"/>
</dbReference>
<sequence length="262" mass="28676">MNEAPLTPILDAAPTFRDLGGVATMDGRRVRRGQLFRAGILVHPSPAASAAVRSLGLRWVMDLRSDHERNHSPGTWADYGATRTLNSDVSTDVRAGNAALMHLLESDFSVAGAQRMMVATYEHLPQGFRQQLPRLFDLLLDETGLPLMVHCTAGKDRTGFACALVLHALGAAEESIFEEYLKSGDLLVGTPVSASMGRLLEKSLGRPPEPEALAVIMGVRREFLETALTAVRIEYGSVDNYLEQVGGLTTERRARLRQRLLE</sequence>
<dbReference type="KEGG" id="doe:DENOEST_0416"/>
<evidence type="ECO:0000313" key="3">
    <source>
        <dbReference type="EMBL" id="CAB1367581.1"/>
    </source>
</evidence>
<comment type="similarity">
    <text evidence="1">Belongs to the protein-tyrosine phosphatase family.</text>
</comment>
<dbReference type="RefSeq" id="WP_145770510.1">
    <property type="nucleotide sequence ID" value="NZ_LR778301.1"/>
</dbReference>
<dbReference type="PANTHER" id="PTHR31126:SF1">
    <property type="entry name" value="TYROSINE SPECIFIC PROTEIN PHOSPHATASES DOMAIN-CONTAINING PROTEIN"/>
    <property type="match status" value="1"/>
</dbReference>
<dbReference type="Pfam" id="PF13350">
    <property type="entry name" value="Y_phosphatase3"/>
    <property type="match status" value="1"/>
</dbReference>
<accession>A0A6S6XNR5</accession>
<protein>
    <submittedName>
        <fullName evidence="3">Protein tyrosine/serine phosphatase</fullName>
    </submittedName>
</protein>
<keyword evidence="4" id="KW-1185">Reference proteome</keyword>
<gene>
    <name evidence="3" type="ORF">DENOEST_0416</name>
</gene>
<dbReference type="AlphaFoldDB" id="A0A6S6XNR5"/>
<evidence type="ECO:0000313" key="4">
    <source>
        <dbReference type="Proteomes" id="UP000515733"/>
    </source>
</evidence>